<comment type="caution">
    <text evidence="1">The sequence shown here is derived from an EMBL/GenBank/DDBJ whole genome shotgun (WGS) entry which is preliminary data.</text>
</comment>
<organism evidence="1 2">
    <name type="scientific">Sediminibacterium roseum</name>
    <dbReference type="NCBI Taxonomy" id="1978412"/>
    <lineage>
        <taxon>Bacteria</taxon>
        <taxon>Pseudomonadati</taxon>
        <taxon>Bacteroidota</taxon>
        <taxon>Chitinophagia</taxon>
        <taxon>Chitinophagales</taxon>
        <taxon>Chitinophagaceae</taxon>
        <taxon>Sediminibacterium</taxon>
    </lineage>
</organism>
<dbReference type="Proteomes" id="UP000753802">
    <property type="component" value="Unassembled WGS sequence"/>
</dbReference>
<evidence type="ECO:0000313" key="1">
    <source>
        <dbReference type="EMBL" id="NCI50654.1"/>
    </source>
</evidence>
<accession>A0ABW9ZU37</accession>
<protein>
    <recommendedName>
        <fullName evidence="3">Lipoprotein</fullName>
    </recommendedName>
</protein>
<gene>
    <name evidence="1" type="ORF">GWC95_12020</name>
</gene>
<dbReference type="PROSITE" id="PS51257">
    <property type="entry name" value="PROKAR_LIPOPROTEIN"/>
    <property type="match status" value="1"/>
</dbReference>
<dbReference type="EMBL" id="JAACJS010000015">
    <property type="protein sequence ID" value="NCI50654.1"/>
    <property type="molecule type" value="Genomic_DNA"/>
</dbReference>
<dbReference type="RefSeq" id="WP_161818970.1">
    <property type="nucleotide sequence ID" value="NZ_JAACJS010000015.1"/>
</dbReference>
<sequence>MKTKILIVLAIAAMFYGCSKDTYNSKPHITIKSTNSTSISPGGLLLFEIEFTDKEGDIQDTLYVQKISKVCPTQQGVQFLSKNRVPSFTPTSNLKGILEIGYGYNTNITGYESMAGCSNKADTAVFKFWLKDKANNISDTITSPNIILLK</sequence>
<evidence type="ECO:0008006" key="3">
    <source>
        <dbReference type="Google" id="ProtNLM"/>
    </source>
</evidence>
<evidence type="ECO:0000313" key="2">
    <source>
        <dbReference type="Proteomes" id="UP000753802"/>
    </source>
</evidence>
<name>A0ABW9ZU37_9BACT</name>
<reference evidence="1 2" key="1">
    <citation type="submission" date="2020-01" db="EMBL/GenBank/DDBJ databases">
        <title>Genome analysis.</title>
        <authorList>
            <person name="Wu S."/>
            <person name="Wang G."/>
        </authorList>
    </citation>
    <scope>NUCLEOTIDE SEQUENCE [LARGE SCALE GENOMIC DNA]</scope>
    <source>
        <strain evidence="1 2">SYL130</strain>
    </source>
</reference>
<keyword evidence="2" id="KW-1185">Reference proteome</keyword>
<proteinExistence type="predicted"/>